<reference evidence="1" key="1">
    <citation type="journal article" date="2019" name="PLoS Negl. Trop. Dis.">
        <title>Revisiting the worldwide diversity of Leptospira species in the environment.</title>
        <authorList>
            <person name="Vincent A.T."/>
            <person name="Schiettekatte O."/>
            <person name="Bourhy P."/>
            <person name="Veyrier F.J."/>
            <person name="Picardeau M."/>
        </authorList>
    </citation>
    <scope>NUCLEOTIDE SEQUENCE [LARGE SCALE GENOMIC DNA]</scope>
    <source>
        <strain evidence="1">201800293</strain>
    </source>
</reference>
<protein>
    <submittedName>
        <fullName evidence="1">Uncharacterized protein</fullName>
    </submittedName>
</protein>
<sequence length="186" mass="22101">MDKKFGFLIVFFSVNLYSQPIPKIFNVEEIARFSFTSVHLQFCQNLINKSKKESLSDFDFWKEFNSEKCLPKEKIINMKEICLLELVDSTDEVAFFFNILCNENKSKKNHKKFELIPIMTVAESDPNDLKETEYILDPEYKNFRTKYKIGKELLKYKKHTKFDAEILKFDQGGDQIFYTIINIKSR</sequence>
<organism evidence="1 2">
    <name type="scientific">Leptospira kanakyensis</name>
    <dbReference type="NCBI Taxonomy" id="2484968"/>
    <lineage>
        <taxon>Bacteria</taxon>
        <taxon>Pseudomonadati</taxon>
        <taxon>Spirochaetota</taxon>
        <taxon>Spirochaetia</taxon>
        <taxon>Leptospirales</taxon>
        <taxon>Leptospiraceae</taxon>
        <taxon>Leptospira</taxon>
    </lineage>
</organism>
<proteinExistence type="predicted"/>
<evidence type="ECO:0000313" key="1">
    <source>
        <dbReference type="EMBL" id="TGK69897.1"/>
    </source>
</evidence>
<accession>A0A6N4QFK2</accession>
<dbReference type="RefSeq" id="WP_135635391.1">
    <property type="nucleotide sequence ID" value="NZ_RQFE01000024.1"/>
</dbReference>
<gene>
    <name evidence="1" type="ORF">EHQ18_14065</name>
</gene>
<dbReference type="EMBL" id="RQFF01000030">
    <property type="protein sequence ID" value="TGK69897.1"/>
    <property type="molecule type" value="Genomic_DNA"/>
</dbReference>
<evidence type="ECO:0000313" key="2">
    <source>
        <dbReference type="Proteomes" id="UP000297239"/>
    </source>
</evidence>
<dbReference type="OrthoDB" id="345743at2"/>
<keyword evidence="2" id="KW-1185">Reference proteome</keyword>
<dbReference type="AlphaFoldDB" id="A0A6N4QFK2"/>
<comment type="caution">
    <text evidence="1">The sequence shown here is derived from an EMBL/GenBank/DDBJ whole genome shotgun (WGS) entry which is preliminary data.</text>
</comment>
<name>A0A6N4QFK2_9LEPT</name>
<dbReference type="Proteomes" id="UP000297239">
    <property type="component" value="Unassembled WGS sequence"/>
</dbReference>